<evidence type="ECO:0000256" key="9">
    <source>
        <dbReference type="ARBA" id="ARBA00023136"/>
    </source>
</evidence>
<reference evidence="11 12" key="1">
    <citation type="journal article" date="2016" name="Nat. Commun.">
        <title>Thousands of microbial genomes shed light on interconnected biogeochemical processes in an aquifer system.</title>
        <authorList>
            <person name="Anantharaman K."/>
            <person name="Brown C.T."/>
            <person name="Hug L.A."/>
            <person name="Sharon I."/>
            <person name="Castelle C.J."/>
            <person name="Probst A.J."/>
            <person name="Thomas B.C."/>
            <person name="Singh A."/>
            <person name="Wilkins M.J."/>
            <person name="Karaoz U."/>
            <person name="Brodie E.L."/>
            <person name="Williams K.H."/>
            <person name="Hubbard S.S."/>
            <person name="Banfield J.F."/>
        </authorList>
    </citation>
    <scope>NUCLEOTIDE SEQUENCE [LARGE SCALE GENOMIC DNA]</scope>
</reference>
<keyword evidence="3" id="KW-0337">GPI-anchor biosynthesis</keyword>
<evidence type="ECO:0000256" key="3">
    <source>
        <dbReference type="ARBA" id="ARBA00022502"/>
    </source>
</evidence>
<feature type="transmembrane region" description="Helical" evidence="10">
    <location>
        <begin position="107"/>
        <end position="129"/>
    </location>
</feature>
<comment type="subcellular location">
    <subcellularLocation>
        <location evidence="1">Endoplasmic reticulum membrane</location>
        <topology evidence="1">Multi-pass membrane protein</topology>
    </subcellularLocation>
</comment>
<dbReference type="AlphaFoldDB" id="A0A1F5N4B8"/>
<dbReference type="EMBL" id="MFDV01000008">
    <property type="protein sequence ID" value="OGE72392.1"/>
    <property type="molecule type" value="Genomic_DNA"/>
</dbReference>
<keyword evidence="9 10" id="KW-0472">Membrane</keyword>
<accession>A0A1F5N4B8</accession>
<dbReference type="GO" id="GO:0031501">
    <property type="term" value="C:mannosyltransferase complex"/>
    <property type="evidence" value="ECO:0007669"/>
    <property type="project" value="TreeGrafter"/>
</dbReference>
<name>A0A1F5N4B8_9BACT</name>
<dbReference type="GO" id="GO:0016020">
    <property type="term" value="C:membrane"/>
    <property type="evidence" value="ECO:0007669"/>
    <property type="project" value="GOC"/>
</dbReference>
<organism evidence="11 12">
    <name type="scientific">Candidatus Daviesbacteria bacterium RIFCSPLOWO2_02_FULL_38_15</name>
    <dbReference type="NCBI Taxonomy" id="1797794"/>
    <lineage>
        <taxon>Bacteria</taxon>
        <taxon>Candidatus Daviesiibacteriota</taxon>
    </lineage>
</organism>
<keyword evidence="4" id="KW-0328">Glycosyltransferase</keyword>
<feature type="transmembrane region" description="Helical" evidence="10">
    <location>
        <begin position="12"/>
        <end position="36"/>
    </location>
</feature>
<dbReference type="PANTHER" id="PTHR12468:SF2">
    <property type="entry name" value="GPI MANNOSYLTRANSFERASE 2"/>
    <property type="match status" value="1"/>
</dbReference>
<evidence type="ECO:0000256" key="6">
    <source>
        <dbReference type="ARBA" id="ARBA00022692"/>
    </source>
</evidence>
<dbReference type="GO" id="GO:0004376">
    <property type="term" value="F:GPI mannosyltransferase activity"/>
    <property type="evidence" value="ECO:0007669"/>
    <property type="project" value="InterPro"/>
</dbReference>
<dbReference type="Proteomes" id="UP000177057">
    <property type="component" value="Unassembled WGS sequence"/>
</dbReference>
<evidence type="ECO:0000256" key="1">
    <source>
        <dbReference type="ARBA" id="ARBA00004477"/>
    </source>
</evidence>
<gene>
    <name evidence="11" type="ORF">A3H40_04070</name>
</gene>
<keyword evidence="8 10" id="KW-1133">Transmembrane helix</keyword>
<comment type="pathway">
    <text evidence="2">Glycolipid biosynthesis; glycosylphosphatidylinositol-anchor biosynthesis.</text>
</comment>
<keyword evidence="6 10" id="KW-0812">Transmembrane</keyword>
<evidence type="ECO:0000313" key="11">
    <source>
        <dbReference type="EMBL" id="OGE72392.1"/>
    </source>
</evidence>
<evidence type="ECO:0000256" key="10">
    <source>
        <dbReference type="SAM" id="Phobius"/>
    </source>
</evidence>
<protein>
    <recommendedName>
        <fullName evidence="13">Glycosyltransferase RgtA/B/C/D-like domain-containing protein</fullName>
    </recommendedName>
</protein>
<dbReference type="PANTHER" id="PTHR12468">
    <property type="entry name" value="GPI MANNOSYLTRANSFERASE 2"/>
    <property type="match status" value="1"/>
</dbReference>
<feature type="transmembrane region" description="Helical" evidence="10">
    <location>
        <begin position="83"/>
        <end position="101"/>
    </location>
</feature>
<feature type="transmembrane region" description="Helical" evidence="10">
    <location>
        <begin position="316"/>
        <end position="333"/>
    </location>
</feature>
<feature type="transmembrane region" description="Helical" evidence="10">
    <location>
        <begin position="221"/>
        <end position="240"/>
    </location>
</feature>
<dbReference type="GO" id="GO:0000009">
    <property type="term" value="F:alpha-1,6-mannosyltransferase activity"/>
    <property type="evidence" value="ECO:0007669"/>
    <property type="project" value="InterPro"/>
</dbReference>
<feature type="transmembrane region" description="Helical" evidence="10">
    <location>
        <begin position="141"/>
        <end position="163"/>
    </location>
</feature>
<feature type="transmembrane region" description="Helical" evidence="10">
    <location>
        <begin position="290"/>
        <end position="309"/>
    </location>
</feature>
<evidence type="ECO:0000256" key="2">
    <source>
        <dbReference type="ARBA" id="ARBA00004687"/>
    </source>
</evidence>
<comment type="caution">
    <text evidence="11">The sequence shown here is derived from an EMBL/GenBank/DDBJ whole genome shotgun (WGS) entry which is preliminary data.</text>
</comment>
<feature type="transmembrane region" description="Helical" evidence="10">
    <location>
        <begin position="339"/>
        <end position="357"/>
    </location>
</feature>
<evidence type="ECO:0000313" key="12">
    <source>
        <dbReference type="Proteomes" id="UP000177057"/>
    </source>
</evidence>
<dbReference type="STRING" id="1797794.A3H40_04070"/>
<dbReference type="InterPro" id="IPR007315">
    <property type="entry name" value="PIG-V/Gpi18"/>
</dbReference>
<sequence length="387" mass="44178">MSNYINLNSPIFKVLFIFLTWRFALIIISLFAINFIPLAQKDRFLGGGSVNYGISPHLFSWANFDGEHYLSISIFGYKGLEQAFFPVFPALISFFAKPFAANLFSSLLSSTIVGIFIANISFVLALIFLFELITLDYPKKIALFTIAILLLFPTSFFFGAVYNESLFLLLSVLSFYCARKNRWFLSSVFGCLSAATRVFGILLFPALLIEAYKQRVGFSKAVWLILIPLGLGIYMTYLYLTVGDPIAFYTNQRLVGEQHQQGFTLLPQVYFRYIKMIFTVDKMNPIYQTIWLEFVTGLLFLALPIYGYFKKIRLSYLFFALGGFILPTIQGSFSSSPRYILILFPSFLALALFLNNLPKIFRLVYILFSAIILTVETALFLRGYWVA</sequence>
<evidence type="ECO:0000256" key="7">
    <source>
        <dbReference type="ARBA" id="ARBA00022824"/>
    </source>
</evidence>
<dbReference type="UniPathway" id="UPA00196"/>
<keyword evidence="7" id="KW-0256">Endoplasmic reticulum</keyword>
<feature type="transmembrane region" description="Helical" evidence="10">
    <location>
        <begin position="183"/>
        <end position="209"/>
    </location>
</feature>
<evidence type="ECO:0000256" key="8">
    <source>
        <dbReference type="ARBA" id="ARBA00022989"/>
    </source>
</evidence>
<dbReference type="GO" id="GO:0006506">
    <property type="term" value="P:GPI anchor biosynthetic process"/>
    <property type="evidence" value="ECO:0007669"/>
    <property type="project" value="UniProtKB-UniPathway"/>
</dbReference>
<keyword evidence="5" id="KW-0808">Transferase</keyword>
<feature type="transmembrane region" description="Helical" evidence="10">
    <location>
        <begin position="364"/>
        <end position="385"/>
    </location>
</feature>
<dbReference type="Pfam" id="PF04188">
    <property type="entry name" value="Mannosyl_trans2"/>
    <property type="match status" value="1"/>
</dbReference>
<evidence type="ECO:0008006" key="13">
    <source>
        <dbReference type="Google" id="ProtNLM"/>
    </source>
</evidence>
<evidence type="ECO:0000256" key="4">
    <source>
        <dbReference type="ARBA" id="ARBA00022676"/>
    </source>
</evidence>
<proteinExistence type="predicted"/>
<evidence type="ECO:0000256" key="5">
    <source>
        <dbReference type="ARBA" id="ARBA00022679"/>
    </source>
</evidence>